<dbReference type="KEGG" id="tpx:Turpa_3755"/>
<gene>
    <name evidence="1" type="ordered locus">Turpa_3755</name>
</gene>
<dbReference type="STRING" id="869212.Turpa_3755"/>
<accession>I4BAT2</accession>
<reference evidence="1 2" key="1">
    <citation type="submission" date="2012-06" db="EMBL/GenBank/DDBJ databases">
        <title>The complete chromosome of genome of Turneriella parva DSM 21527.</title>
        <authorList>
            <consortium name="US DOE Joint Genome Institute (JGI-PGF)"/>
            <person name="Lucas S."/>
            <person name="Han J."/>
            <person name="Lapidus A."/>
            <person name="Bruce D."/>
            <person name="Goodwin L."/>
            <person name="Pitluck S."/>
            <person name="Peters L."/>
            <person name="Kyrpides N."/>
            <person name="Mavromatis K."/>
            <person name="Ivanova N."/>
            <person name="Mikhailova N."/>
            <person name="Chertkov O."/>
            <person name="Detter J.C."/>
            <person name="Tapia R."/>
            <person name="Han C."/>
            <person name="Land M."/>
            <person name="Hauser L."/>
            <person name="Markowitz V."/>
            <person name="Cheng J.-F."/>
            <person name="Hugenholtz P."/>
            <person name="Woyke T."/>
            <person name="Wu D."/>
            <person name="Gronow S."/>
            <person name="Wellnitz S."/>
            <person name="Brambilla E."/>
            <person name="Klenk H.-P."/>
            <person name="Eisen J.A."/>
        </authorList>
    </citation>
    <scope>NUCLEOTIDE SEQUENCE [LARGE SCALE GENOMIC DNA]</scope>
    <source>
        <strain evidence="2">ATCC BAA-1111 / DSM 21527 / NCTC 11395 / H</strain>
    </source>
</reference>
<dbReference type="AlphaFoldDB" id="I4BAT2"/>
<sequence length="149" mass="17462">MKDKLVTSVSLPAEAAAFWRARRVEIMRYAERFLRIQMRHSVRRAVTRRYNHEGESFTIVTTRFSAAEYDTLHFVAASLRVSVSSLIYGLIKLWLKPSRRALRRFFATNYDCPPQKWDPEAGFVEESLIFWRVPDPETTQPPVWLTPVT</sequence>
<proteinExistence type="predicted"/>
<dbReference type="Proteomes" id="UP000006048">
    <property type="component" value="Chromosome"/>
</dbReference>
<protein>
    <submittedName>
        <fullName evidence="1">Uncharacterized protein</fullName>
    </submittedName>
</protein>
<evidence type="ECO:0000313" key="1">
    <source>
        <dbReference type="EMBL" id="AFM14389.1"/>
    </source>
</evidence>
<evidence type="ECO:0000313" key="2">
    <source>
        <dbReference type="Proteomes" id="UP000006048"/>
    </source>
</evidence>
<organism evidence="1 2">
    <name type="scientific">Turneriella parva (strain ATCC BAA-1111 / DSM 21527 / NCTC 11395 / H)</name>
    <name type="common">Leptospira parva</name>
    <dbReference type="NCBI Taxonomy" id="869212"/>
    <lineage>
        <taxon>Bacteria</taxon>
        <taxon>Pseudomonadati</taxon>
        <taxon>Spirochaetota</taxon>
        <taxon>Spirochaetia</taxon>
        <taxon>Leptospirales</taxon>
        <taxon>Leptospiraceae</taxon>
        <taxon>Turneriella</taxon>
    </lineage>
</organism>
<dbReference type="EMBL" id="CP002959">
    <property type="protein sequence ID" value="AFM14389.1"/>
    <property type="molecule type" value="Genomic_DNA"/>
</dbReference>
<name>I4BAT2_TURPD</name>
<dbReference type="HOGENOM" id="CLU_1767257_0_0_12"/>
<dbReference type="RefSeq" id="WP_014804866.1">
    <property type="nucleotide sequence ID" value="NC_018020.1"/>
</dbReference>
<keyword evidence="2" id="KW-1185">Reference proteome</keyword>